<evidence type="ECO:0000256" key="2">
    <source>
        <dbReference type="ARBA" id="ARBA00007931"/>
    </source>
</evidence>
<dbReference type="InterPro" id="IPR046342">
    <property type="entry name" value="CBS_dom_sf"/>
</dbReference>
<evidence type="ECO:0000256" key="10">
    <source>
        <dbReference type="ARBA" id="ARBA00022989"/>
    </source>
</evidence>
<dbReference type="Proteomes" id="UP001150924">
    <property type="component" value="Unassembled WGS sequence"/>
</dbReference>
<keyword evidence="11 14" id="KW-0482">Metalloprotease</keyword>
<keyword evidence="8 14" id="KW-0378">Hydrolase</keyword>
<keyword evidence="12 17" id="KW-0129">CBS domain</keyword>
<keyword evidence="7" id="KW-0677">Repeat</keyword>
<evidence type="ECO:0000256" key="15">
    <source>
        <dbReference type="PIRSR" id="PIRSR006404-1"/>
    </source>
</evidence>
<dbReference type="GO" id="GO:0006508">
    <property type="term" value="P:proteolysis"/>
    <property type="evidence" value="ECO:0007669"/>
    <property type="project" value="UniProtKB-KW"/>
</dbReference>
<evidence type="ECO:0000256" key="8">
    <source>
        <dbReference type="ARBA" id="ARBA00022801"/>
    </source>
</evidence>
<feature type="binding site" evidence="16">
    <location>
        <position position="173"/>
    </location>
    <ligand>
        <name>Zn(2+)</name>
        <dbReference type="ChEBI" id="CHEBI:29105"/>
        <note>catalytic</note>
    </ligand>
</feature>
<dbReference type="Pfam" id="PF02163">
    <property type="entry name" value="Peptidase_M50"/>
    <property type="match status" value="2"/>
</dbReference>
<dbReference type="Pfam" id="PF00571">
    <property type="entry name" value="CBS"/>
    <property type="match status" value="2"/>
</dbReference>
<dbReference type="InterPro" id="IPR000644">
    <property type="entry name" value="CBS_dom"/>
</dbReference>
<feature type="binding site" evidence="16">
    <location>
        <position position="70"/>
    </location>
    <ligand>
        <name>Zn(2+)</name>
        <dbReference type="ChEBI" id="CHEBI:29105"/>
        <note>catalytic</note>
    </ligand>
</feature>
<dbReference type="CDD" id="cd06164">
    <property type="entry name" value="S2P-M50_SpoIVFB_CBS"/>
    <property type="match status" value="1"/>
</dbReference>
<evidence type="ECO:0000256" key="13">
    <source>
        <dbReference type="ARBA" id="ARBA00023136"/>
    </source>
</evidence>
<evidence type="ECO:0000256" key="6">
    <source>
        <dbReference type="ARBA" id="ARBA00022723"/>
    </source>
</evidence>
<comment type="subcellular location">
    <subcellularLocation>
        <location evidence="1 14">Cell membrane</location>
        <topology evidence="1 14">Multi-pass membrane protein</topology>
    </subcellularLocation>
</comment>
<evidence type="ECO:0000256" key="3">
    <source>
        <dbReference type="ARBA" id="ARBA00022475"/>
    </source>
</evidence>
<dbReference type="GO" id="GO:0046872">
    <property type="term" value="F:metal ion binding"/>
    <property type="evidence" value="ECO:0007669"/>
    <property type="project" value="UniProtKB-UniRule"/>
</dbReference>
<evidence type="ECO:0000256" key="16">
    <source>
        <dbReference type="PIRSR" id="PIRSR006404-2"/>
    </source>
</evidence>
<comment type="similarity">
    <text evidence="2 14">Belongs to the peptidase M50B family.</text>
</comment>
<evidence type="ECO:0000256" key="4">
    <source>
        <dbReference type="ARBA" id="ARBA00022670"/>
    </source>
</evidence>
<dbReference type="InterPro" id="IPR008915">
    <property type="entry name" value="Peptidase_M50"/>
</dbReference>
<evidence type="ECO:0000256" key="17">
    <source>
        <dbReference type="PROSITE-ProRule" id="PRU00703"/>
    </source>
</evidence>
<dbReference type="PIRSF" id="PIRSF006404">
    <property type="entry name" value="UCP006404_Pept_M50_CBS"/>
    <property type="match status" value="1"/>
</dbReference>
<feature type="transmembrane region" description="Helical" evidence="14">
    <location>
        <begin position="20"/>
        <end position="40"/>
    </location>
</feature>
<dbReference type="PANTHER" id="PTHR39188">
    <property type="entry name" value="MEMBRANE-ASSOCIATED ZINC METALLOPROTEASE M50B"/>
    <property type="match status" value="1"/>
</dbReference>
<dbReference type="EMBL" id="JAPNKE010000002">
    <property type="protein sequence ID" value="MCY1010076.1"/>
    <property type="molecule type" value="Genomic_DNA"/>
</dbReference>
<comment type="cofactor">
    <cofactor evidence="14 16">
        <name>Zn(2+)</name>
        <dbReference type="ChEBI" id="CHEBI:29105"/>
    </cofactor>
    <text evidence="14 16">Binds 1 zinc ion per subunit.</text>
</comment>
<sequence length="396" mass="43156">MGGLNLGRVFGVRIAADWSLFVALWLVAVSLALGSFPVWHPEWGDGLRWVVACVAAVLLFASVLIHELSHALVARSYGLEVRSIHLFVFGGVANIEREPETPRAELAIAMVGPLTSIGLGVVFLALGGWLARLGGDPERLMRDLGPTATLLFWLGPLNLFLGLFNLLPGFPLDGGRVLRALLWRATGDLQAATRWASLSGQAIGFVLVFAGMAMIFGARVPWFGTGVVSGLWISVIGWFLASAAAMSYRQLVIMHLVEGVPVRRLMRRDVAAVPPTLPVARLVDDYLMRSDQRAFPVIAGDKLAGIVCLEDVRVVERDVWNDIEVGTIMTPAAALETVGVDDELTVAMRAFSRKDVEQLPVVDGERLVGVLRRRDILKWLELQAPRGERPVQPRPA</sequence>
<dbReference type="PROSITE" id="PS51371">
    <property type="entry name" value="CBS"/>
    <property type="match status" value="2"/>
</dbReference>
<evidence type="ECO:0000256" key="9">
    <source>
        <dbReference type="ARBA" id="ARBA00022833"/>
    </source>
</evidence>
<evidence type="ECO:0000256" key="1">
    <source>
        <dbReference type="ARBA" id="ARBA00004651"/>
    </source>
</evidence>
<feature type="transmembrane region" description="Helical" evidence="14">
    <location>
        <begin position="46"/>
        <end position="65"/>
    </location>
</feature>
<feature type="transmembrane region" description="Helical" evidence="14">
    <location>
        <begin position="195"/>
        <end position="216"/>
    </location>
</feature>
<dbReference type="AlphaFoldDB" id="A0A9X3J005"/>
<keyword evidence="13 14" id="KW-0472">Membrane</keyword>
<protein>
    <recommendedName>
        <fullName evidence="14">Zinc metalloprotease</fullName>
    </recommendedName>
</protein>
<keyword evidence="4 14" id="KW-0645">Protease</keyword>
<name>A0A9X3J005_9BACT</name>
<feature type="domain" description="CBS" evidence="18">
    <location>
        <begin position="329"/>
        <end position="391"/>
    </location>
</feature>
<dbReference type="Gene3D" id="3.10.580.10">
    <property type="entry name" value="CBS-domain"/>
    <property type="match status" value="1"/>
</dbReference>
<reference evidence="19" key="1">
    <citation type="submission" date="2022-11" db="EMBL/GenBank/DDBJ databases">
        <title>Minimal conservation of predation-associated metabolite biosynthetic gene clusters underscores biosynthetic potential of Myxococcota including descriptions for ten novel species: Archangium lansinium sp. nov., Myxococcus landrumus sp. nov., Nannocystis bai.</title>
        <authorList>
            <person name="Ahearne A."/>
            <person name="Stevens C."/>
            <person name="Phillips K."/>
        </authorList>
    </citation>
    <scope>NUCLEOTIDE SEQUENCE</scope>
    <source>
        <strain evidence="19">Na p29</strain>
    </source>
</reference>
<keyword evidence="9 14" id="KW-0862">Zinc</keyword>
<dbReference type="SMART" id="SM00116">
    <property type="entry name" value="CBS"/>
    <property type="match status" value="2"/>
</dbReference>
<dbReference type="RefSeq" id="WP_267772877.1">
    <property type="nucleotide sequence ID" value="NZ_JAPNKE010000002.1"/>
</dbReference>
<feature type="transmembrane region" description="Helical" evidence="14">
    <location>
        <begin position="106"/>
        <end position="130"/>
    </location>
</feature>
<feature type="active site" evidence="15">
    <location>
        <position position="67"/>
    </location>
</feature>
<evidence type="ECO:0000313" key="20">
    <source>
        <dbReference type="Proteomes" id="UP001150924"/>
    </source>
</evidence>
<organism evidence="19 20">
    <name type="scientific">Nannocystis pusilla</name>
    <dbReference type="NCBI Taxonomy" id="889268"/>
    <lineage>
        <taxon>Bacteria</taxon>
        <taxon>Pseudomonadati</taxon>
        <taxon>Myxococcota</taxon>
        <taxon>Polyangia</taxon>
        <taxon>Nannocystales</taxon>
        <taxon>Nannocystaceae</taxon>
        <taxon>Nannocystis</taxon>
    </lineage>
</organism>
<keyword evidence="3 14" id="KW-1003">Cell membrane</keyword>
<evidence type="ECO:0000256" key="5">
    <source>
        <dbReference type="ARBA" id="ARBA00022692"/>
    </source>
</evidence>
<dbReference type="SUPFAM" id="SSF54631">
    <property type="entry name" value="CBS-domain pair"/>
    <property type="match status" value="1"/>
</dbReference>
<evidence type="ECO:0000256" key="14">
    <source>
        <dbReference type="PIRNR" id="PIRNR006404"/>
    </source>
</evidence>
<evidence type="ECO:0000313" key="19">
    <source>
        <dbReference type="EMBL" id="MCY1010076.1"/>
    </source>
</evidence>
<comment type="caution">
    <text evidence="19">The sequence shown here is derived from an EMBL/GenBank/DDBJ whole genome shotgun (WGS) entry which is preliminary data.</text>
</comment>
<keyword evidence="20" id="KW-1185">Reference proteome</keyword>
<dbReference type="InterPro" id="IPR016483">
    <property type="entry name" value="UCP006404_Pept_M50_CBS"/>
</dbReference>
<proteinExistence type="inferred from homology"/>
<accession>A0A9X3J005</accession>
<feature type="transmembrane region" description="Helical" evidence="14">
    <location>
        <begin position="150"/>
        <end position="174"/>
    </location>
</feature>
<dbReference type="GO" id="GO:0005886">
    <property type="term" value="C:plasma membrane"/>
    <property type="evidence" value="ECO:0007669"/>
    <property type="project" value="UniProtKB-SubCell"/>
</dbReference>
<keyword evidence="6 14" id="KW-0479">Metal-binding</keyword>
<feature type="domain" description="CBS" evidence="18">
    <location>
        <begin position="266"/>
        <end position="323"/>
    </location>
</feature>
<gene>
    <name evidence="19" type="ORF">OV079_31830</name>
</gene>
<feature type="binding site" evidence="16">
    <location>
        <position position="66"/>
    </location>
    <ligand>
        <name>Zn(2+)</name>
        <dbReference type="ChEBI" id="CHEBI:29105"/>
        <note>catalytic</note>
    </ligand>
</feature>
<feature type="transmembrane region" description="Helical" evidence="14">
    <location>
        <begin position="222"/>
        <end position="241"/>
    </location>
</feature>
<evidence type="ECO:0000256" key="11">
    <source>
        <dbReference type="ARBA" id="ARBA00023049"/>
    </source>
</evidence>
<dbReference type="GO" id="GO:0008237">
    <property type="term" value="F:metallopeptidase activity"/>
    <property type="evidence" value="ECO:0007669"/>
    <property type="project" value="UniProtKB-UniRule"/>
</dbReference>
<keyword evidence="10 14" id="KW-1133">Transmembrane helix</keyword>
<evidence type="ECO:0000259" key="18">
    <source>
        <dbReference type="PROSITE" id="PS51371"/>
    </source>
</evidence>
<dbReference type="PANTHER" id="PTHR39188:SF3">
    <property type="entry name" value="STAGE IV SPORULATION PROTEIN FB"/>
    <property type="match status" value="1"/>
</dbReference>
<evidence type="ECO:0000256" key="12">
    <source>
        <dbReference type="ARBA" id="ARBA00023122"/>
    </source>
</evidence>
<keyword evidence="5 14" id="KW-0812">Transmembrane</keyword>
<evidence type="ECO:0000256" key="7">
    <source>
        <dbReference type="ARBA" id="ARBA00022737"/>
    </source>
</evidence>